<dbReference type="Proteomes" id="UP000217785">
    <property type="component" value="Unassembled WGS sequence"/>
</dbReference>
<reference evidence="9" key="1">
    <citation type="submission" date="2017-07" db="EMBL/GenBank/DDBJ databases">
        <title>Draft genome sequence of Effusibacillus lacus strain skLN1.</title>
        <authorList>
            <person name="Watanabe M."/>
            <person name="Kojima H."/>
            <person name="Fukui M."/>
        </authorList>
    </citation>
    <scope>NUCLEOTIDE SEQUENCE [LARGE SCALE GENOMIC DNA]</scope>
    <source>
        <strain evidence="9">skLN1</strain>
    </source>
</reference>
<evidence type="ECO:0000256" key="5">
    <source>
        <dbReference type="ARBA" id="ARBA00022989"/>
    </source>
</evidence>
<keyword evidence="2 7" id="KW-1003">Cell membrane</keyword>
<dbReference type="GO" id="GO:0005886">
    <property type="term" value="C:plasma membrane"/>
    <property type="evidence" value="ECO:0007669"/>
    <property type="project" value="UniProtKB-SubCell"/>
</dbReference>
<keyword evidence="3 7" id="KW-0808">Transferase</keyword>
<name>A0A292YT36_9BACL</name>
<feature type="transmembrane region" description="Helical" evidence="7">
    <location>
        <begin position="83"/>
        <end position="104"/>
    </location>
</feature>
<keyword evidence="5 7" id="KW-1133">Transmembrane helix</keyword>
<dbReference type="EC" id="2.5.1.145" evidence="7"/>
<evidence type="ECO:0000256" key="1">
    <source>
        <dbReference type="ARBA" id="ARBA00007150"/>
    </source>
</evidence>
<keyword evidence="4 7" id="KW-0812">Transmembrane</keyword>
<evidence type="ECO:0000256" key="7">
    <source>
        <dbReference type="HAMAP-Rule" id="MF_01147"/>
    </source>
</evidence>
<protein>
    <recommendedName>
        <fullName evidence="7">Phosphatidylglycerol--prolipoprotein diacylglyceryl transferase</fullName>
        <ecNumber evidence="7">2.5.1.145</ecNumber>
    </recommendedName>
</protein>
<feature type="transmembrane region" description="Helical" evidence="7">
    <location>
        <begin position="15"/>
        <end position="33"/>
    </location>
</feature>
<evidence type="ECO:0000256" key="3">
    <source>
        <dbReference type="ARBA" id="ARBA00022679"/>
    </source>
</evidence>
<feature type="transmembrane region" description="Helical" evidence="7">
    <location>
        <begin position="226"/>
        <end position="248"/>
    </location>
</feature>
<comment type="similarity">
    <text evidence="1 7">Belongs to the Lgt family.</text>
</comment>
<keyword evidence="6 7" id="KW-0472">Membrane</keyword>
<sequence>MRVILFEFLGFPVRSYGLVVALAILIGIGVTLYFAKQAGKDREQILNLSLYSVIGGLIGARLWEVLFFQPGYYLQNPVDIFAVWKGGMSIQGGLVGGVATAIWYMRRLKWSFWETADLFAPGMILGQAVGRVACFLNGDAYGSPTGSSFGIVYPPGTSAYAEYGAQPLWPAEVWEGQWNLIVFALLLILKNRPLPQGTLFLSYVSLYSAGRFALEFLRGDTPQYLFGWTAAQWTSLAVVIVTGILLLVTRKGVKNHEATA</sequence>
<dbReference type="NCBIfam" id="TIGR00544">
    <property type="entry name" value="lgt"/>
    <property type="match status" value="1"/>
</dbReference>
<accession>A0A292YT36</accession>
<feature type="transmembrane region" description="Helical" evidence="7">
    <location>
        <begin position="197"/>
        <end position="214"/>
    </location>
</feature>
<comment type="subcellular location">
    <subcellularLocation>
        <location evidence="7">Cell membrane</location>
        <topology evidence="7">Multi-pass membrane protein</topology>
    </subcellularLocation>
</comment>
<dbReference type="GO" id="GO:0042158">
    <property type="term" value="P:lipoprotein biosynthetic process"/>
    <property type="evidence" value="ECO:0007669"/>
    <property type="project" value="UniProtKB-UniRule"/>
</dbReference>
<evidence type="ECO:0000256" key="2">
    <source>
        <dbReference type="ARBA" id="ARBA00022475"/>
    </source>
</evidence>
<comment type="catalytic activity">
    <reaction evidence="7">
        <text>L-cysteinyl-[prolipoprotein] + a 1,2-diacyl-sn-glycero-3-phospho-(1'-sn-glycerol) = an S-1,2-diacyl-sn-glyceryl-L-cysteinyl-[prolipoprotein] + sn-glycerol 1-phosphate + H(+)</text>
        <dbReference type="Rhea" id="RHEA:56712"/>
        <dbReference type="Rhea" id="RHEA-COMP:14679"/>
        <dbReference type="Rhea" id="RHEA-COMP:14680"/>
        <dbReference type="ChEBI" id="CHEBI:15378"/>
        <dbReference type="ChEBI" id="CHEBI:29950"/>
        <dbReference type="ChEBI" id="CHEBI:57685"/>
        <dbReference type="ChEBI" id="CHEBI:64716"/>
        <dbReference type="ChEBI" id="CHEBI:140658"/>
        <dbReference type="EC" id="2.5.1.145"/>
    </reaction>
</comment>
<dbReference type="RefSeq" id="WP_096183644.1">
    <property type="nucleotide sequence ID" value="NZ_BDUF01000106.1"/>
</dbReference>
<dbReference type="HAMAP" id="MF_01147">
    <property type="entry name" value="Lgt"/>
    <property type="match status" value="1"/>
</dbReference>
<dbReference type="PANTHER" id="PTHR30589">
    <property type="entry name" value="PROLIPOPROTEIN DIACYLGLYCERYL TRANSFERASE"/>
    <property type="match status" value="1"/>
</dbReference>
<evidence type="ECO:0000313" key="9">
    <source>
        <dbReference type="Proteomes" id="UP000217785"/>
    </source>
</evidence>
<comment type="caution">
    <text evidence="8">The sequence shown here is derived from an EMBL/GenBank/DDBJ whole genome shotgun (WGS) entry which is preliminary data.</text>
</comment>
<dbReference type="OrthoDB" id="871140at2"/>
<feature type="binding site" evidence="7">
    <location>
        <position position="131"/>
    </location>
    <ligand>
        <name>a 1,2-diacyl-sn-glycero-3-phospho-(1'-sn-glycerol)</name>
        <dbReference type="ChEBI" id="CHEBI:64716"/>
    </ligand>
</feature>
<dbReference type="PANTHER" id="PTHR30589:SF0">
    <property type="entry name" value="PHOSPHATIDYLGLYCEROL--PROLIPOPROTEIN DIACYLGLYCERYL TRANSFERASE"/>
    <property type="match status" value="1"/>
</dbReference>
<evidence type="ECO:0000313" key="8">
    <source>
        <dbReference type="EMBL" id="GAX91645.1"/>
    </source>
</evidence>
<dbReference type="GO" id="GO:0008961">
    <property type="term" value="F:phosphatidylglycerol-prolipoprotein diacylglyceryl transferase activity"/>
    <property type="evidence" value="ECO:0007669"/>
    <property type="project" value="UniProtKB-UniRule"/>
</dbReference>
<feature type="transmembrane region" description="Helical" evidence="7">
    <location>
        <begin position="45"/>
        <end position="63"/>
    </location>
</feature>
<gene>
    <name evidence="7" type="primary">lgt</name>
    <name evidence="8" type="ORF">EFBL_3335</name>
</gene>
<keyword evidence="8" id="KW-0449">Lipoprotein</keyword>
<dbReference type="Pfam" id="PF01790">
    <property type="entry name" value="LGT"/>
    <property type="match status" value="1"/>
</dbReference>
<organism evidence="8 9">
    <name type="scientific">Effusibacillus lacus</name>
    <dbReference type="NCBI Taxonomy" id="1348429"/>
    <lineage>
        <taxon>Bacteria</taxon>
        <taxon>Bacillati</taxon>
        <taxon>Bacillota</taxon>
        <taxon>Bacilli</taxon>
        <taxon>Bacillales</taxon>
        <taxon>Alicyclobacillaceae</taxon>
        <taxon>Effusibacillus</taxon>
    </lineage>
</organism>
<proteinExistence type="inferred from homology"/>
<dbReference type="AlphaFoldDB" id="A0A292YT36"/>
<dbReference type="UniPathway" id="UPA00664"/>
<keyword evidence="9" id="KW-1185">Reference proteome</keyword>
<comment type="function">
    <text evidence="7">Catalyzes the transfer of the diacylglyceryl group from phosphatidylglycerol to the sulfhydryl group of the N-terminal cysteine of a prolipoprotein, the first step in the formation of mature lipoproteins.</text>
</comment>
<dbReference type="InterPro" id="IPR001640">
    <property type="entry name" value="Lgt"/>
</dbReference>
<evidence type="ECO:0000256" key="6">
    <source>
        <dbReference type="ARBA" id="ARBA00023136"/>
    </source>
</evidence>
<comment type="pathway">
    <text evidence="7">Protein modification; lipoprotein biosynthesis (diacylglyceryl transfer).</text>
</comment>
<evidence type="ECO:0000256" key="4">
    <source>
        <dbReference type="ARBA" id="ARBA00022692"/>
    </source>
</evidence>
<dbReference type="EMBL" id="BDUF01000106">
    <property type="protein sequence ID" value="GAX91645.1"/>
    <property type="molecule type" value="Genomic_DNA"/>
</dbReference>